<evidence type="ECO:0000259" key="7">
    <source>
        <dbReference type="PROSITE" id="PS50893"/>
    </source>
</evidence>
<dbReference type="GO" id="GO:0055052">
    <property type="term" value="C:ATP-binding cassette (ABC) transporter complex, substrate-binding subunit-containing"/>
    <property type="evidence" value="ECO:0007669"/>
    <property type="project" value="TreeGrafter"/>
</dbReference>
<keyword evidence="9" id="KW-1185">Reference proteome</keyword>
<dbReference type="InterPro" id="IPR003593">
    <property type="entry name" value="AAA+_ATPase"/>
</dbReference>
<dbReference type="EMBL" id="BSDY01000002">
    <property type="protein sequence ID" value="GLI55106.1"/>
    <property type="molecule type" value="Genomic_DNA"/>
</dbReference>
<evidence type="ECO:0000256" key="6">
    <source>
        <dbReference type="ARBA" id="ARBA00023136"/>
    </source>
</evidence>
<protein>
    <submittedName>
        <fullName evidence="8">Polyamine ABC transporter ATP-binding protein</fullName>
    </submittedName>
</protein>
<keyword evidence="5" id="KW-1278">Translocase</keyword>
<evidence type="ECO:0000256" key="4">
    <source>
        <dbReference type="ARBA" id="ARBA00022840"/>
    </source>
</evidence>
<reference evidence="8" key="1">
    <citation type="submission" date="2022-12" db="EMBL/GenBank/DDBJ databases">
        <title>Reference genome sequencing for broad-spectrum identification of bacterial and archaeal isolates by mass spectrometry.</title>
        <authorList>
            <person name="Sekiguchi Y."/>
            <person name="Tourlousse D.M."/>
        </authorList>
    </citation>
    <scope>NUCLEOTIDE SEQUENCE</scope>
    <source>
        <strain evidence="8">10succ1</strain>
    </source>
</reference>
<keyword evidence="2" id="KW-1003">Cell membrane</keyword>
<name>A0A9W6GJR1_9FUSO</name>
<dbReference type="RefSeq" id="WP_281833360.1">
    <property type="nucleotide sequence ID" value="NZ_BSDY01000002.1"/>
</dbReference>
<dbReference type="AlphaFoldDB" id="A0A9W6GJR1"/>
<evidence type="ECO:0000256" key="5">
    <source>
        <dbReference type="ARBA" id="ARBA00022967"/>
    </source>
</evidence>
<dbReference type="PROSITE" id="PS00211">
    <property type="entry name" value="ABC_TRANSPORTER_1"/>
    <property type="match status" value="1"/>
</dbReference>
<dbReference type="PANTHER" id="PTHR43875">
    <property type="entry name" value="MALTODEXTRIN IMPORT ATP-BINDING PROTEIN MSMX"/>
    <property type="match status" value="1"/>
</dbReference>
<dbReference type="PANTHER" id="PTHR43875:SF15">
    <property type="entry name" value="TREHALOSE IMPORT ATP-BINDING PROTEIN SUGC"/>
    <property type="match status" value="1"/>
</dbReference>
<dbReference type="Pfam" id="PF08402">
    <property type="entry name" value="TOBE_2"/>
    <property type="match status" value="1"/>
</dbReference>
<sequence length="355" mass="39771">MNAKRVKFENISKVFVTDKNRQVKAVNNINLDIQPGEFVCLLGPSGCGKTTTLRMLAGFEVPTDGHIFIGDENIERLTPDKRDTAMVFQNYALFPHMNVFDNIAYGLKLQKLPKEEVEARVEKILHLMKMEEFAERVPSQMSGGQQQRVSLARALVMEPGVLLFDEPLSNLDAKLRLHMRDEIRKLQQEVGITSIYVTHDQSEAMGLSDKVVIMKDGVIEQVGSPTEIYQKPANSFVANFIGRANILEAVIKEVGEDGYTIDVHGVPYSVEKSKEYQLGDKVEIVVRPEAIEVSEEGNFTAKVGKSMFMGAHHEYEVNFFGKPLEISLNNPKNKSMVAVDESLRFSLDAASIHIL</sequence>
<dbReference type="GO" id="GO:0016887">
    <property type="term" value="F:ATP hydrolysis activity"/>
    <property type="evidence" value="ECO:0007669"/>
    <property type="project" value="InterPro"/>
</dbReference>
<dbReference type="SMART" id="SM00382">
    <property type="entry name" value="AAA"/>
    <property type="match status" value="1"/>
</dbReference>
<dbReference type="Proteomes" id="UP001144471">
    <property type="component" value="Unassembled WGS sequence"/>
</dbReference>
<dbReference type="GO" id="GO:0140359">
    <property type="term" value="F:ABC-type transporter activity"/>
    <property type="evidence" value="ECO:0007669"/>
    <property type="project" value="UniProtKB-ARBA"/>
</dbReference>
<evidence type="ECO:0000256" key="2">
    <source>
        <dbReference type="ARBA" id="ARBA00022475"/>
    </source>
</evidence>
<dbReference type="SUPFAM" id="SSF52540">
    <property type="entry name" value="P-loop containing nucleoside triphosphate hydrolases"/>
    <property type="match status" value="1"/>
</dbReference>
<dbReference type="InterPro" id="IPR013611">
    <property type="entry name" value="Transp-assoc_OB_typ2"/>
</dbReference>
<keyword evidence="1" id="KW-0813">Transport</keyword>
<dbReference type="FunFam" id="3.40.50.300:FF:000042">
    <property type="entry name" value="Maltose/maltodextrin ABC transporter, ATP-binding protein"/>
    <property type="match status" value="1"/>
</dbReference>
<keyword evidence="6" id="KW-0472">Membrane</keyword>
<accession>A0A9W6GJR1</accession>
<dbReference type="InterPro" id="IPR017871">
    <property type="entry name" value="ABC_transporter-like_CS"/>
</dbReference>
<dbReference type="InterPro" id="IPR003439">
    <property type="entry name" value="ABC_transporter-like_ATP-bd"/>
</dbReference>
<dbReference type="InterPro" id="IPR008995">
    <property type="entry name" value="Mo/tungstate-bd_C_term_dom"/>
</dbReference>
<gene>
    <name evidence="8" type="ORF">PM10SUCC1_06210</name>
</gene>
<dbReference type="PROSITE" id="PS50893">
    <property type="entry name" value="ABC_TRANSPORTER_2"/>
    <property type="match status" value="1"/>
</dbReference>
<organism evidence="8 9">
    <name type="scientific">Propionigenium maris DSM 9537</name>
    <dbReference type="NCBI Taxonomy" id="1123000"/>
    <lineage>
        <taxon>Bacteria</taxon>
        <taxon>Fusobacteriati</taxon>
        <taxon>Fusobacteriota</taxon>
        <taxon>Fusobacteriia</taxon>
        <taxon>Fusobacteriales</taxon>
        <taxon>Fusobacteriaceae</taxon>
        <taxon>Propionigenium</taxon>
    </lineage>
</organism>
<evidence type="ECO:0000313" key="8">
    <source>
        <dbReference type="EMBL" id="GLI55106.1"/>
    </source>
</evidence>
<evidence type="ECO:0000256" key="3">
    <source>
        <dbReference type="ARBA" id="ARBA00022741"/>
    </source>
</evidence>
<keyword evidence="4 8" id="KW-0067">ATP-binding</keyword>
<dbReference type="InterPro" id="IPR027417">
    <property type="entry name" value="P-loop_NTPase"/>
</dbReference>
<dbReference type="SUPFAM" id="SSF50331">
    <property type="entry name" value="MOP-like"/>
    <property type="match status" value="1"/>
</dbReference>
<evidence type="ECO:0000313" key="9">
    <source>
        <dbReference type="Proteomes" id="UP001144471"/>
    </source>
</evidence>
<feature type="domain" description="ABC transporter" evidence="7">
    <location>
        <begin position="6"/>
        <end position="241"/>
    </location>
</feature>
<comment type="caution">
    <text evidence="8">The sequence shown here is derived from an EMBL/GenBank/DDBJ whole genome shotgun (WGS) entry which is preliminary data.</text>
</comment>
<keyword evidence="3" id="KW-0547">Nucleotide-binding</keyword>
<evidence type="ECO:0000256" key="1">
    <source>
        <dbReference type="ARBA" id="ARBA00022448"/>
    </source>
</evidence>
<dbReference type="Gene3D" id="2.40.50.100">
    <property type="match status" value="1"/>
</dbReference>
<dbReference type="InterPro" id="IPR047641">
    <property type="entry name" value="ABC_transpr_MalK/UgpC-like"/>
</dbReference>
<proteinExistence type="predicted"/>
<dbReference type="Gene3D" id="3.40.50.300">
    <property type="entry name" value="P-loop containing nucleotide triphosphate hydrolases"/>
    <property type="match status" value="1"/>
</dbReference>
<dbReference type="GO" id="GO:0005524">
    <property type="term" value="F:ATP binding"/>
    <property type="evidence" value="ECO:0007669"/>
    <property type="project" value="UniProtKB-KW"/>
</dbReference>
<dbReference type="Pfam" id="PF00005">
    <property type="entry name" value="ABC_tran"/>
    <property type="match status" value="1"/>
</dbReference>